<gene>
    <name evidence="7" type="ORF">BGTH12_LOCUS6392</name>
</gene>
<keyword evidence="3" id="KW-0496">Mitochondrion</keyword>
<keyword evidence="3" id="KW-0472">Membrane</keyword>
<dbReference type="InterPro" id="IPR051701">
    <property type="entry name" value="Mito_OM_Translocase_MSP1"/>
</dbReference>
<evidence type="ECO:0000256" key="4">
    <source>
        <dbReference type="ARBA" id="ARBA00022840"/>
    </source>
</evidence>
<protein>
    <submittedName>
        <fullName evidence="7">BgTH12-00533</fullName>
    </submittedName>
</protein>
<dbReference type="Pfam" id="PF00004">
    <property type="entry name" value="AAA"/>
    <property type="match status" value="1"/>
</dbReference>
<accession>A0A9W4DNF7</accession>
<feature type="compositionally biased region" description="Basic residues" evidence="5">
    <location>
        <begin position="91"/>
        <end position="107"/>
    </location>
</feature>
<feature type="domain" description="AAA+ ATPase" evidence="6">
    <location>
        <begin position="706"/>
        <end position="840"/>
    </location>
</feature>
<feature type="compositionally biased region" description="Basic and acidic residues" evidence="5">
    <location>
        <begin position="48"/>
        <end position="67"/>
    </location>
</feature>
<comment type="subcellular location">
    <subcellularLocation>
        <location evidence="1">Mitochondrion outer membrane</location>
        <topology evidence="1">Single-pass membrane protein</topology>
    </subcellularLocation>
</comment>
<comment type="caution">
    <text evidence="7">The sequence shown here is derived from an EMBL/GenBank/DDBJ whole genome shotgun (WGS) entry which is preliminary data.</text>
</comment>
<proteinExistence type="predicted"/>
<evidence type="ECO:0000256" key="1">
    <source>
        <dbReference type="ARBA" id="ARBA00004572"/>
    </source>
</evidence>
<dbReference type="Proteomes" id="UP000683417">
    <property type="component" value="Unassembled WGS sequence"/>
</dbReference>
<evidence type="ECO:0000259" key="6">
    <source>
        <dbReference type="SMART" id="SM00382"/>
    </source>
</evidence>
<sequence length="978" mass="109499">MFTTIFRSIQKFPRVSSRQLFEIKRVHLRIISVSPNSKIKFSTKTQCRIEERKAQPDDEKQIEKSKEDSEDEQVKSSNQDEPNARPSHQPLTRRAKSGFGSKLKRSRHSDSHGLPPIVLPEWFLQRNIHITCNNKTQKPIEKTRIDKDFSHQKNTDVQETLQLTTTEDNYHLSSEPYALNESVYTEVLTTLKAGLDLKPPKNNSTRAALRPISVLQCPKDGASLYLDQIVLKVSLDLGADLIQLDAQDFAQIVGPYLNENLAWNYASTSLYGYNAQKVAGNLENYDDLKNSDQESQHVFHGLEENMTSMTGNIGSSPLAGDEFSKLLHVFVQKPRDNLKSVSWLNNENINNSRTLDIGSEDRSKDASQVTWNDLKANAILKALVEAADHKRTSFQAQSSIKTVAGDSQIEETKAEFSSHSASEGSENYQHEIEYQPLIIQIKDYQELRSIDGGSELLQKLYKVVNQKWQRGRKIICVGTTEGLEAVHDKRSIQILQEDTMGSDRRTIIIPPGVKKEQSLQFKSDNKSRIRRINIRHLEDMILKLCEGSEGLPIIDLEKKLSSITVASSGLEDNVWTYGRVHRISSTIVGVLSLSSTTSLNIDGIVLSEGLNILARSDEAKFAWGLTESKDCEALAARDIKENKPLKLACNTYEKKLLSGVIAPEKIRTSFSNIRVSRETIEALQSMTGLSLSRPEAFKYGILRRDKIPGVLLYGPPGTGKTLLAKAVAKECGATVLEVTAADLNNMYVGEGEKNVKAVFTLAKKLSPCVIFIDEADSMFGSREGSRQKTSHREMINQFLREWSEINEFTGFIMVATNRPYDLDDAILRRLPRRILVDLPDEQDRAEILKIHLQDEVLADSVCLAALAKETPYYSGSDLNNLAVAAALACVREESLIVDKPAHSSPRILEKRHFDQALGEISASIDEDMHSLVAIKKFDEKYGDRKGRRKKGPGLGFGSSLLVERDSNAARVRPPLSPK</sequence>
<evidence type="ECO:0000256" key="2">
    <source>
        <dbReference type="ARBA" id="ARBA00022741"/>
    </source>
</evidence>
<dbReference type="Pfam" id="PF17862">
    <property type="entry name" value="AAA_lid_3"/>
    <property type="match status" value="1"/>
</dbReference>
<evidence type="ECO:0000313" key="7">
    <source>
        <dbReference type="EMBL" id="CAD6505034.1"/>
    </source>
</evidence>
<dbReference type="Pfam" id="PF24581">
    <property type="entry name" value="DUF7608"/>
    <property type="match status" value="1"/>
</dbReference>
<dbReference type="InterPro" id="IPR003959">
    <property type="entry name" value="ATPase_AAA_core"/>
</dbReference>
<evidence type="ECO:0000256" key="5">
    <source>
        <dbReference type="SAM" id="MobiDB-lite"/>
    </source>
</evidence>
<keyword evidence="2" id="KW-0547">Nucleotide-binding</keyword>
<dbReference type="PANTHER" id="PTHR45644:SF56">
    <property type="entry name" value="AAA ATPASE, PUTATIVE (AFU_ORTHOLOGUE AFUA_2G12920)-RELATED"/>
    <property type="match status" value="1"/>
</dbReference>
<dbReference type="InterPro" id="IPR003593">
    <property type="entry name" value="AAA+_ATPase"/>
</dbReference>
<reference evidence="7" key="1">
    <citation type="submission" date="2020-10" db="EMBL/GenBank/DDBJ databases">
        <authorList>
            <person name="Muller C M."/>
        </authorList>
    </citation>
    <scope>NUCLEOTIDE SEQUENCE</scope>
    <source>
        <strain evidence="7">THUN-12</strain>
    </source>
</reference>
<dbReference type="GO" id="GO:0005524">
    <property type="term" value="F:ATP binding"/>
    <property type="evidence" value="ECO:0007669"/>
    <property type="project" value="UniProtKB-KW"/>
</dbReference>
<name>A0A9W4DNF7_BLUGR</name>
<evidence type="ECO:0000313" key="8">
    <source>
        <dbReference type="Proteomes" id="UP000683417"/>
    </source>
</evidence>
<dbReference type="GO" id="GO:0005741">
    <property type="term" value="C:mitochondrial outer membrane"/>
    <property type="evidence" value="ECO:0007669"/>
    <property type="project" value="UniProtKB-SubCell"/>
</dbReference>
<dbReference type="GO" id="GO:0016887">
    <property type="term" value="F:ATP hydrolysis activity"/>
    <property type="evidence" value="ECO:0007669"/>
    <property type="project" value="InterPro"/>
</dbReference>
<dbReference type="EMBL" id="CAJHIT010000009">
    <property type="protein sequence ID" value="CAD6505034.1"/>
    <property type="molecule type" value="Genomic_DNA"/>
</dbReference>
<organism evidence="7 8">
    <name type="scientific">Blumeria graminis f. sp. triticale</name>
    <dbReference type="NCBI Taxonomy" id="1689686"/>
    <lineage>
        <taxon>Eukaryota</taxon>
        <taxon>Fungi</taxon>
        <taxon>Dikarya</taxon>
        <taxon>Ascomycota</taxon>
        <taxon>Pezizomycotina</taxon>
        <taxon>Leotiomycetes</taxon>
        <taxon>Erysiphales</taxon>
        <taxon>Erysiphaceae</taxon>
        <taxon>Blumeria</taxon>
    </lineage>
</organism>
<dbReference type="InterPro" id="IPR056027">
    <property type="entry name" value="DUF7608"/>
</dbReference>
<dbReference type="InterPro" id="IPR041569">
    <property type="entry name" value="AAA_lid_3"/>
</dbReference>
<dbReference type="AlphaFoldDB" id="A0A9W4DNF7"/>
<evidence type="ECO:0000256" key="3">
    <source>
        <dbReference type="ARBA" id="ARBA00022787"/>
    </source>
</evidence>
<dbReference type="PANTHER" id="PTHR45644">
    <property type="entry name" value="AAA ATPASE, PUTATIVE (AFU_ORTHOLOGUE AFUA_2G12920)-RELATED-RELATED"/>
    <property type="match status" value="1"/>
</dbReference>
<dbReference type="SMART" id="SM00382">
    <property type="entry name" value="AAA"/>
    <property type="match status" value="1"/>
</dbReference>
<keyword evidence="3" id="KW-1000">Mitochondrion outer membrane</keyword>
<keyword evidence="4" id="KW-0067">ATP-binding</keyword>
<feature type="region of interest" description="Disordered" evidence="5">
    <location>
        <begin position="48"/>
        <end position="116"/>
    </location>
</feature>